<evidence type="ECO:0000313" key="2">
    <source>
        <dbReference type="EMBL" id="CAI8749185.1"/>
    </source>
</evidence>
<dbReference type="AlphaFoldDB" id="A0AA35XZ52"/>
<accession>A0AA35XZ52</accession>
<protein>
    <recommendedName>
        <fullName evidence="1">HTH-like domain-containing protein</fullName>
    </recommendedName>
</protein>
<sequence>MYGADKVWRPLNREGIQVARCTVERLVKRLGLAGVRRGKVVRTTVPHARWIGSAGNSRRLVPISCGCRMSPPSRPGRAGCMWPS</sequence>
<dbReference type="InterPro" id="IPR025948">
    <property type="entry name" value="HTH-like_dom"/>
</dbReference>
<gene>
    <name evidence="2" type="ORF">MCNOR_0619</name>
</gene>
<organism evidence="2 3">
    <name type="scientific">Methylococcus capsulatus</name>
    <dbReference type="NCBI Taxonomy" id="414"/>
    <lineage>
        <taxon>Bacteria</taxon>
        <taxon>Pseudomonadati</taxon>
        <taxon>Pseudomonadota</taxon>
        <taxon>Gammaproteobacteria</taxon>
        <taxon>Methylococcales</taxon>
        <taxon>Methylococcaceae</taxon>
        <taxon>Methylococcus</taxon>
    </lineage>
</organism>
<dbReference type="EMBL" id="OX458332">
    <property type="protein sequence ID" value="CAI8749185.1"/>
    <property type="molecule type" value="Genomic_DNA"/>
</dbReference>
<reference evidence="2" key="1">
    <citation type="submission" date="2023-03" db="EMBL/GenBank/DDBJ databases">
        <authorList>
            <person name="Pearce D."/>
        </authorList>
    </citation>
    <scope>NUCLEOTIDE SEQUENCE</scope>
    <source>
        <strain evidence="2">Mc</strain>
    </source>
</reference>
<evidence type="ECO:0000259" key="1">
    <source>
        <dbReference type="Pfam" id="PF13276"/>
    </source>
</evidence>
<name>A0AA35XZ52_METCP</name>
<dbReference type="Pfam" id="PF13276">
    <property type="entry name" value="HTH_21"/>
    <property type="match status" value="1"/>
</dbReference>
<feature type="domain" description="HTH-like" evidence="1">
    <location>
        <begin position="1"/>
        <end position="39"/>
    </location>
</feature>
<evidence type="ECO:0000313" key="3">
    <source>
        <dbReference type="Proteomes" id="UP001158598"/>
    </source>
</evidence>
<proteinExistence type="predicted"/>
<dbReference type="Proteomes" id="UP001158598">
    <property type="component" value="Chromosome"/>
</dbReference>